<reference evidence="2 3" key="1">
    <citation type="submission" date="2020-02" db="EMBL/GenBank/DDBJ databases">
        <title>Draft genome sequence of Haematococcus lacustris strain NIES-144.</title>
        <authorList>
            <person name="Morimoto D."/>
            <person name="Nakagawa S."/>
            <person name="Yoshida T."/>
            <person name="Sawayama S."/>
        </authorList>
    </citation>
    <scope>NUCLEOTIDE SEQUENCE [LARGE SCALE GENOMIC DNA]</scope>
    <source>
        <strain evidence="2 3">NIES-144</strain>
    </source>
</reference>
<dbReference type="AlphaFoldDB" id="A0A6A0AHL9"/>
<evidence type="ECO:0000313" key="3">
    <source>
        <dbReference type="Proteomes" id="UP000485058"/>
    </source>
</evidence>
<feature type="compositionally biased region" description="Low complexity" evidence="1">
    <location>
        <begin position="62"/>
        <end position="76"/>
    </location>
</feature>
<dbReference type="Proteomes" id="UP000485058">
    <property type="component" value="Unassembled WGS sequence"/>
</dbReference>
<protein>
    <submittedName>
        <fullName evidence="2">Uncharacterized protein</fullName>
    </submittedName>
</protein>
<keyword evidence="3" id="KW-1185">Reference proteome</keyword>
<proteinExistence type="predicted"/>
<feature type="region of interest" description="Disordered" evidence="1">
    <location>
        <begin position="1"/>
        <end position="93"/>
    </location>
</feature>
<dbReference type="EMBL" id="BLLF01005694">
    <property type="protein sequence ID" value="GFH31524.1"/>
    <property type="molecule type" value="Genomic_DNA"/>
</dbReference>
<sequence>MVQASASRSNLPGVSRPASLGVVNESGFESQADSLNDVAVKEFGQTLARNQDTGQPAPPRPDQAADAPAAQLTSSPAAPPPATRVSRVGLGCR</sequence>
<feature type="compositionally biased region" description="Polar residues" evidence="1">
    <location>
        <begin position="1"/>
        <end position="12"/>
    </location>
</feature>
<comment type="caution">
    <text evidence="2">The sequence shown here is derived from an EMBL/GenBank/DDBJ whole genome shotgun (WGS) entry which is preliminary data.</text>
</comment>
<evidence type="ECO:0000313" key="2">
    <source>
        <dbReference type="EMBL" id="GFH31524.1"/>
    </source>
</evidence>
<evidence type="ECO:0000256" key="1">
    <source>
        <dbReference type="SAM" id="MobiDB-lite"/>
    </source>
</evidence>
<accession>A0A6A0AHL9</accession>
<gene>
    <name evidence="2" type="ORF">HaLaN_30585</name>
</gene>
<name>A0A6A0AHL9_HAELA</name>
<organism evidence="2 3">
    <name type="scientific">Haematococcus lacustris</name>
    <name type="common">Green alga</name>
    <name type="synonym">Haematococcus pluvialis</name>
    <dbReference type="NCBI Taxonomy" id="44745"/>
    <lineage>
        <taxon>Eukaryota</taxon>
        <taxon>Viridiplantae</taxon>
        <taxon>Chlorophyta</taxon>
        <taxon>core chlorophytes</taxon>
        <taxon>Chlorophyceae</taxon>
        <taxon>CS clade</taxon>
        <taxon>Chlamydomonadales</taxon>
        <taxon>Haematococcaceae</taxon>
        <taxon>Haematococcus</taxon>
    </lineage>
</organism>